<dbReference type="AlphaFoldDB" id="A0AAE1N2S9"/>
<evidence type="ECO:0000313" key="3">
    <source>
        <dbReference type="Proteomes" id="UP001293593"/>
    </source>
</evidence>
<dbReference type="Proteomes" id="UP001293593">
    <property type="component" value="Unassembled WGS sequence"/>
</dbReference>
<dbReference type="EMBL" id="JAWXYG010000002">
    <property type="protein sequence ID" value="KAK4281752.1"/>
    <property type="molecule type" value="Genomic_DNA"/>
</dbReference>
<gene>
    <name evidence="2" type="ORF">QN277_013208</name>
</gene>
<evidence type="ECO:0000256" key="1">
    <source>
        <dbReference type="SAM" id="MobiDB-lite"/>
    </source>
</evidence>
<reference evidence="2" key="1">
    <citation type="submission" date="2023-10" db="EMBL/GenBank/DDBJ databases">
        <title>Chromosome-level genome of the transformable northern wattle, Acacia crassicarpa.</title>
        <authorList>
            <person name="Massaro I."/>
            <person name="Sinha N.R."/>
            <person name="Poethig S."/>
            <person name="Leichty A.R."/>
        </authorList>
    </citation>
    <scope>NUCLEOTIDE SEQUENCE</scope>
    <source>
        <strain evidence="2">Acra3RX</strain>
        <tissue evidence="2">Leaf</tissue>
    </source>
</reference>
<evidence type="ECO:0008006" key="4">
    <source>
        <dbReference type="Google" id="ProtNLM"/>
    </source>
</evidence>
<comment type="caution">
    <text evidence="2">The sequence shown here is derived from an EMBL/GenBank/DDBJ whole genome shotgun (WGS) entry which is preliminary data.</text>
</comment>
<feature type="region of interest" description="Disordered" evidence="1">
    <location>
        <begin position="1"/>
        <end position="21"/>
    </location>
</feature>
<name>A0AAE1N2S9_9FABA</name>
<evidence type="ECO:0000313" key="2">
    <source>
        <dbReference type="EMBL" id="KAK4281752.1"/>
    </source>
</evidence>
<organism evidence="2 3">
    <name type="scientific">Acacia crassicarpa</name>
    <name type="common">northern wattle</name>
    <dbReference type="NCBI Taxonomy" id="499986"/>
    <lineage>
        <taxon>Eukaryota</taxon>
        <taxon>Viridiplantae</taxon>
        <taxon>Streptophyta</taxon>
        <taxon>Embryophyta</taxon>
        <taxon>Tracheophyta</taxon>
        <taxon>Spermatophyta</taxon>
        <taxon>Magnoliopsida</taxon>
        <taxon>eudicotyledons</taxon>
        <taxon>Gunneridae</taxon>
        <taxon>Pentapetalae</taxon>
        <taxon>rosids</taxon>
        <taxon>fabids</taxon>
        <taxon>Fabales</taxon>
        <taxon>Fabaceae</taxon>
        <taxon>Caesalpinioideae</taxon>
        <taxon>mimosoid clade</taxon>
        <taxon>Acacieae</taxon>
        <taxon>Acacia</taxon>
    </lineage>
</organism>
<dbReference type="PANTHER" id="PTHR33264">
    <property type="entry name" value="EXPRESSED PROTEIN"/>
    <property type="match status" value="1"/>
</dbReference>
<keyword evidence="3" id="KW-1185">Reference proteome</keyword>
<proteinExistence type="predicted"/>
<sequence>MSKARQIKHQQASSSRRQHLLRTHSAASGSARFGEVVGGTLAECAVVCCCCPCGLINLLVLALYKVPAGLCRRAMRNKRRRKVPSKGLLPRCKCECEEVETPVHPIGGGEDSLSDLIESRKSEELNKEAMELEKEMWDMFYSTGFWRSCSTRESTQKPIHSVDAADSLCHLTSPQPDCR</sequence>
<accession>A0AAE1N2S9</accession>
<protein>
    <recommendedName>
        <fullName evidence="4">Pollen preferential protein</fullName>
    </recommendedName>
</protein>
<dbReference type="PANTHER" id="PTHR33264:SF8">
    <property type="entry name" value="EXPRESSED PROTEIN"/>
    <property type="match status" value="1"/>
</dbReference>